<feature type="domain" description="Cyclophilin-like" evidence="3">
    <location>
        <begin position="62"/>
        <end position="169"/>
    </location>
</feature>
<dbReference type="SUPFAM" id="SSF50891">
    <property type="entry name" value="Cyclophilin-like"/>
    <property type="match status" value="1"/>
</dbReference>
<feature type="compositionally biased region" description="Basic and acidic residues" evidence="1">
    <location>
        <begin position="28"/>
        <end position="52"/>
    </location>
</feature>
<comment type="caution">
    <text evidence="4">The sequence shown here is derived from an EMBL/GenBank/DDBJ whole genome shotgun (WGS) entry which is preliminary data.</text>
</comment>
<evidence type="ECO:0000259" key="3">
    <source>
        <dbReference type="Pfam" id="PF18050"/>
    </source>
</evidence>
<dbReference type="EMBL" id="JAJCIS010000003">
    <property type="protein sequence ID" value="MCB7387117.1"/>
    <property type="molecule type" value="Genomic_DNA"/>
</dbReference>
<dbReference type="InterPro" id="IPR041183">
    <property type="entry name" value="Cyclophilin-like"/>
</dbReference>
<dbReference type="PROSITE" id="PS51257">
    <property type="entry name" value="PROKAR_LIPOPROTEIN"/>
    <property type="match status" value="1"/>
</dbReference>
<feature type="signal peptide" evidence="2">
    <location>
        <begin position="1"/>
        <end position="25"/>
    </location>
</feature>
<dbReference type="Proteomes" id="UP001299546">
    <property type="component" value="Unassembled WGS sequence"/>
</dbReference>
<accession>A0ABS8DFC3</accession>
<keyword evidence="5" id="KW-1185">Reference proteome</keyword>
<evidence type="ECO:0000256" key="2">
    <source>
        <dbReference type="SAM" id="SignalP"/>
    </source>
</evidence>
<organism evidence="4 5">
    <name type="scientific">Bariatricus massiliensis</name>
    <dbReference type="NCBI Taxonomy" id="1745713"/>
    <lineage>
        <taxon>Bacteria</taxon>
        <taxon>Bacillati</taxon>
        <taxon>Bacillota</taxon>
        <taxon>Clostridia</taxon>
        <taxon>Lachnospirales</taxon>
        <taxon>Lachnospiraceae</taxon>
        <taxon>Bariatricus</taxon>
    </lineage>
</organism>
<dbReference type="Pfam" id="PF18050">
    <property type="entry name" value="Cyclophil_like2"/>
    <property type="match status" value="1"/>
</dbReference>
<reference evidence="4 5" key="1">
    <citation type="submission" date="2021-10" db="EMBL/GenBank/DDBJ databases">
        <title>Collection of gut derived symbiotic bacterial strains cultured from healthy donors.</title>
        <authorList>
            <person name="Lin H."/>
            <person name="Littmann E."/>
            <person name="Kohout C."/>
            <person name="Pamer E.G."/>
        </authorList>
    </citation>
    <scope>NUCLEOTIDE SEQUENCE [LARGE SCALE GENOMIC DNA]</scope>
    <source>
        <strain evidence="4 5">DFI.1.165</strain>
    </source>
</reference>
<evidence type="ECO:0000313" key="4">
    <source>
        <dbReference type="EMBL" id="MCB7387117.1"/>
    </source>
</evidence>
<dbReference type="RefSeq" id="WP_227183456.1">
    <property type="nucleotide sequence ID" value="NZ_JAJCIQ010000003.1"/>
</dbReference>
<keyword evidence="2" id="KW-0732">Signal</keyword>
<evidence type="ECO:0000256" key="1">
    <source>
        <dbReference type="SAM" id="MobiDB-lite"/>
    </source>
</evidence>
<protein>
    <recommendedName>
        <fullName evidence="3">Cyclophilin-like domain-containing protein</fullName>
    </recommendedName>
</protein>
<feature type="chain" id="PRO_5045679508" description="Cyclophilin-like domain-containing protein" evidence="2">
    <location>
        <begin position="26"/>
        <end position="173"/>
    </location>
</feature>
<evidence type="ECO:0000313" key="5">
    <source>
        <dbReference type="Proteomes" id="UP001299546"/>
    </source>
</evidence>
<dbReference type="InterPro" id="IPR029000">
    <property type="entry name" value="Cyclophilin-like_dom_sf"/>
</dbReference>
<feature type="region of interest" description="Disordered" evidence="1">
    <location>
        <begin position="23"/>
        <end position="56"/>
    </location>
</feature>
<proteinExistence type="predicted"/>
<dbReference type="Gene3D" id="2.40.100.20">
    <property type="match status" value="1"/>
</dbReference>
<name>A0ABS8DFC3_9FIRM</name>
<gene>
    <name evidence="4" type="ORF">LIZ65_07420</name>
</gene>
<sequence length="173" mass="18766">MKKRCFALLLAVLSAILLTACGSSADSGGEKGRSVRPKSEDVAQNTENKEGAGDEQMQEMIIDAGGQSFRAVLYDNETARALTERLPMTLPMEELHGNEKFYYLEEGLPTEAENVGSIQTGNIMLFGSDCLVLFYDGFDTSYSYTRIGQIEDAQGLAEALGNSTVEVAFRAGE</sequence>